<protein>
    <recommendedName>
        <fullName evidence="3">DUF4129 domain-containing protein</fullName>
    </recommendedName>
</protein>
<reference evidence="1 2" key="1">
    <citation type="submission" date="2020-09" db="EMBL/GenBank/DDBJ databases">
        <title>Characterization and genome sequencing of Ruminiclostridium sp. nov. MA18.</title>
        <authorList>
            <person name="Rettenmaier R."/>
            <person name="Kowollik M.-L."/>
            <person name="Liebl W."/>
            <person name="Zverlov V."/>
        </authorList>
    </citation>
    <scope>NUCLEOTIDE SEQUENCE [LARGE SCALE GENOMIC DNA]</scope>
    <source>
        <strain evidence="1 2">MA18</strain>
    </source>
</reference>
<dbReference type="KEGG" id="rher:EHE19_006335"/>
<dbReference type="OrthoDB" id="1737885at2"/>
<dbReference type="EMBL" id="CP061336">
    <property type="protein sequence ID" value="QNU68055.1"/>
    <property type="molecule type" value="Genomic_DNA"/>
</dbReference>
<dbReference type="RefSeq" id="WP_137698511.1">
    <property type="nucleotide sequence ID" value="NZ_CP061336.1"/>
</dbReference>
<name>A0A4U7JAV4_9FIRM</name>
<evidence type="ECO:0000313" key="1">
    <source>
        <dbReference type="EMBL" id="QNU68055.1"/>
    </source>
</evidence>
<evidence type="ECO:0000313" key="2">
    <source>
        <dbReference type="Proteomes" id="UP000306409"/>
    </source>
</evidence>
<organism evidence="1 2">
    <name type="scientific">Ruminiclostridium herbifermentans</name>
    <dbReference type="NCBI Taxonomy" id="2488810"/>
    <lineage>
        <taxon>Bacteria</taxon>
        <taxon>Bacillati</taxon>
        <taxon>Bacillota</taxon>
        <taxon>Clostridia</taxon>
        <taxon>Eubacteriales</taxon>
        <taxon>Oscillospiraceae</taxon>
        <taxon>Ruminiclostridium</taxon>
    </lineage>
</organism>
<proteinExistence type="predicted"/>
<sequence>MSVLFLLTNLLGCLAFTPISFTIFQLFIAPENAFLLSLGLCIVTVAACFLCQLKINSIIYRIISAACSIIFACIISGNLNLFMIILAAICIFIFTRVKKEMNPIRSMAVQIVAAAFVYNILLSFIATKGLADISAKYSNITVFISAIASVVLLIIKQTDDSRRFGSNNMGIGSTQRKNNRIFAIATLIILFSISAIGQVQNIYKLIINIIAEIIKKFGEIFEIAESGEISGTSQPNMPLQMEQAEQSLLGRIIQAITEVLILIITIAFIGFVIYSIFKALLAMVKKIINWFKKGEQSVERYYEDGHIDEKQSLYNKNINNLLNKIRQRAEDLFVREIPYNKLPNGIAKTRRLFKYYKDKAQQEGVQISKSSTSEEICRGMSDKLPETSDFNALMAKCYGVARYGEAEPMPEELHMLEDKLIR</sequence>
<dbReference type="Proteomes" id="UP000306409">
    <property type="component" value="Chromosome"/>
</dbReference>
<dbReference type="AlphaFoldDB" id="A0A4U7JAV4"/>
<evidence type="ECO:0008006" key="3">
    <source>
        <dbReference type="Google" id="ProtNLM"/>
    </source>
</evidence>
<accession>A0A4U7JAV4</accession>
<gene>
    <name evidence="1" type="ORF">EHE19_006335</name>
</gene>
<keyword evidence="2" id="KW-1185">Reference proteome</keyword>